<feature type="binding site" description="axial binding residue" evidence="5">
    <location>
        <position position="458"/>
    </location>
    <ligand>
        <name>heme</name>
        <dbReference type="ChEBI" id="CHEBI:30413"/>
    </ligand>
    <ligandPart>
        <name>Fe</name>
        <dbReference type="ChEBI" id="CHEBI:18248"/>
    </ligandPart>
</feature>
<evidence type="ECO:0000256" key="4">
    <source>
        <dbReference type="ARBA" id="ARBA00023004"/>
    </source>
</evidence>
<keyword evidence="6" id="KW-0560">Oxidoreductase</keyword>
<dbReference type="InParanoid" id="A0A3N4M004"/>
<name>A0A3N4M004_9PEZI</name>
<keyword evidence="8" id="KW-1185">Reference proteome</keyword>
<dbReference type="PROSITE" id="PS00086">
    <property type="entry name" value="CYTOCHROME_P450"/>
    <property type="match status" value="1"/>
</dbReference>
<proteinExistence type="inferred from homology"/>
<evidence type="ECO:0000256" key="2">
    <source>
        <dbReference type="ARBA" id="ARBA00010617"/>
    </source>
</evidence>
<dbReference type="Gene3D" id="1.10.630.10">
    <property type="entry name" value="Cytochrome P450"/>
    <property type="match status" value="2"/>
</dbReference>
<keyword evidence="3 5" id="KW-0479">Metal-binding</keyword>
<dbReference type="InterPro" id="IPR017972">
    <property type="entry name" value="Cyt_P450_CS"/>
</dbReference>
<reference evidence="7 8" key="1">
    <citation type="journal article" date="2018" name="Nat. Ecol. Evol.">
        <title>Pezizomycetes genomes reveal the molecular basis of ectomycorrhizal truffle lifestyle.</title>
        <authorList>
            <person name="Murat C."/>
            <person name="Payen T."/>
            <person name="Noel B."/>
            <person name="Kuo A."/>
            <person name="Morin E."/>
            <person name="Chen J."/>
            <person name="Kohler A."/>
            <person name="Krizsan K."/>
            <person name="Balestrini R."/>
            <person name="Da Silva C."/>
            <person name="Montanini B."/>
            <person name="Hainaut M."/>
            <person name="Levati E."/>
            <person name="Barry K.W."/>
            <person name="Belfiori B."/>
            <person name="Cichocki N."/>
            <person name="Clum A."/>
            <person name="Dockter R.B."/>
            <person name="Fauchery L."/>
            <person name="Guy J."/>
            <person name="Iotti M."/>
            <person name="Le Tacon F."/>
            <person name="Lindquist E.A."/>
            <person name="Lipzen A."/>
            <person name="Malagnac F."/>
            <person name="Mello A."/>
            <person name="Molinier V."/>
            <person name="Miyauchi S."/>
            <person name="Poulain J."/>
            <person name="Riccioni C."/>
            <person name="Rubini A."/>
            <person name="Sitrit Y."/>
            <person name="Splivallo R."/>
            <person name="Traeger S."/>
            <person name="Wang M."/>
            <person name="Zifcakova L."/>
            <person name="Wipf D."/>
            <person name="Zambonelli A."/>
            <person name="Paolocci F."/>
            <person name="Nowrousian M."/>
            <person name="Ottonello S."/>
            <person name="Baldrian P."/>
            <person name="Spatafora J.W."/>
            <person name="Henrissat B."/>
            <person name="Nagy L.G."/>
            <person name="Aury J.M."/>
            <person name="Wincker P."/>
            <person name="Grigoriev I.V."/>
            <person name="Bonfante P."/>
            <person name="Martin F.M."/>
        </authorList>
    </citation>
    <scope>NUCLEOTIDE SEQUENCE [LARGE SCALE GENOMIC DNA]</scope>
    <source>
        <strain evidence="7 8">ATCC MYA-4762</strain>
    </source>
</reference>
<protein>
    <submittedName>
        <fullName evidence="7">Cytochrome P450</fullName>
    </submittedName>
</protein>
<dbReference type="PANTHER" id="PTHR24305">
    <property type="entry name" value="CYTOCHROME P450"/>
    <property type="match status" value="1"/>
</dbReference>
<keyword evidence="6" id="KW-0503">Monooxygenase</keyword>
<dbReference type="EMBL" id="ML121533">
    <property type="protein sequence ID" value="RPB26702.1"/>
    <property type="molecule type" value="Genomic_DNA"/>
</dbReference>
<dbReference type="SUPFAM" id="SSF48264">
    <property type="entry name" value="Cytochrome P450"/>
    <property type="match status" value="1"/>
</dbReference>
<dbReference type="InterPro" id="IPR002401">
    <property type="entry name" value="Cyt_P450_E_grp-I"/>
</dbReference>
<dbReference type="GO" id="GO:0005506">
    <property type="term" value="F:iron ion binding"/>
    <property type="evidence" value="ECO:0007669"/>
    <property type="project" value="InterPro"/>
</dbReference>
<dbReference type="Proteomes" id="UP000267821">
    <property type="component" value="Unassembled WGS sequence"/>
</dbReference>
<comment type="similarity">
    <text evidence="2 6">Belongs to the cytochrome P450 family.</text>
</comment>
<dbReference type="PRINTS" id="PR00385">
    <property type="entry name" value="P450"/>
</dbReference>
<dbReference type="STRING" id="1051890.A0A3N4M004"/>
<dbReference type="Pfam" id="PF00067">
    <property type="entry name" value="p450"/>
    <property type="match status" value="2"/>
</dbReference>
<evidence type="ECO:0000256" key="6">
    <source>
        <dbReference type="RuleBase" id="RU000461"/>
    </source>
</evidence>
<evidence type="ECO:0000256" key="3">
    <source>
        <dbReference type="ARBA" id="ARBA00022723"/>
    </source>
</evidence>
<dbReference type="GO" id="GO:0020037">
    <property type="term" value="F:heme binding"/>
    <property type="evidence" value="ECO:0007669"/>
    <property type="project" value="InterPro"/>
</dbReference>
<dbReference type="AlphaFoldDB" id="A0A3N4M004"/>
<organism evidence="7 8">
    <name type="scientific">Terfezia boudieri ATCC MYA-4762</name>
    <dbReference type="NCBI Taxonomy" id="1051890"/>
    <lineage>
        <taxon>Eukaryota</taxon>
        <taxon>Fungi</taxon>
        <taxon>Dikarya</taxon>
        <taxon>Ascomycota</taxon>
        <taxon>Pezizomycotina</taxon>
        <taxon>Pezizomycetes</taxon>
        <taxon>Pezizales</taxon>
        <taxon>Pezizaceae</taxon>
        <taxon>Terfezia</taxon>
    </lineage>
</organism>
<accession>A0A3N4M004</accession>
<evidence type="ECO:0000256" key="5">
    <source>
        <dbReference type="PIRSR" id="PIRSR602401-1"/>
    </source>
</evidence>
<dbReference type="PRINTS" id="PR00463">
    <property type="entry name" value="EP450I"/>
</dbReference>
<comment type="cofactor">
    <cofactor evidence="1 5">
        <name>heme</name>
        <dbReference type="ChEBI" id="CHEBI:30413"/>
    </cofactor>
</comment>
<sequence length="534" mass="61887">MSLFTQALLGFVVFYPIYHIYCTWRNVLKARSTGLPYIVTPWNGHSLHWMFLEPILIPWLKKLPGFIVNPWISYTEANWEWRRKHDVYKDMKSDLFWVISGSIMVLWVSDADVVNEIITRRDDFTKPGERYAVLDLFGSNVLSTTGKHWRAHRKITAPPFNEKNNLNLSDDSMRVALHVIAWAGFSQKLKWPIRISEDKYDEKSPEDGKLERGHKLSFQAAIHTVLVNIYLILGSPRLYLKYSPIKSHRRVYEAYMEFGTYMKEMVANRKLEMENGTATVGDILGAIVRGYYNGEKAGKGEAVITEQEVFGNCFIMILAGHETTANVIRYSIMMLAMYPEPQIKLQDDINRILGDQEPDYERNYQALAERWCGAIMIHLDAVAVHRNPRFWVPEGKTEEEAQPNNYNPERWLLVTKRTEATDFGEEVGLTPEGKDTSKAFYRPHRGSFIPFSDGARACLGRKFANVEFVGVMAVLFRDYSVELEVKEGESWEDAKRRAWEYVEDSGVILTLKPKRPDIGIRWVKRGEEKYFPDR</sequence>
<keyword evidence="4 5" id="KW-0408">Iron</keyword>
<dbReference type="InterPro" id="IPR050121">
    <property type="entry name" value="Cytochrome_P450_monoxygenase"/>
</dbReference>
<dbReference type="InterPro" id="IPR001128">
    <property type="entry name" value="Cyt_P450"/>
</dbReference>
<keyword evidence="5 6" id="KW-0349">Heme</keyword>
<dbReference type="GO" id="GO:0016705">
    <property type="term" value="F:oxidoreductase activity, acting on paired donors, with incorporation or reduction of molecular oxygen"/>
    <property type="evidence" value="ECO:0007669"/>
    <property type="project" value="InterPro"/>
</dbReference>
<evidence type="ECO:0000313" key="8">
    <source>
        <dbReference type="Proteomes" id="UP000267821"/>
    </source>
</evidence>
<dbReference type="OrthoDB" id="1470350at2759"/>
<dbReference type="GO" id="GO:0004497">
    <property type="term" value="F:monooxygenase activity"/>
    <property type="evidence" value="ECO:0007669"/>
    <property type="project" value="UniProtKB-KW"/>
</dbReference>
<evidence type="ECO:0000313" key="7">
    <source>
        <dbReference type="EMBL" id="RPB26702.1"/>
    </source>
</evidence>
<dbReference type="PANTHER" id="PTHR24305:SF166">
    <property type="entry name" value="CYTOCHROME P450 12A4, MITOCHONDRIAL-RELATED"/>
    <property type="match status" value="1"/>
</dbReference>
<dbReference type="InterPro" id="IPR036396">
    <property type="entry name" value="Cyt_P450_sf"/>
</dbReference>
<gene>
    <name evidence="7" type="ORF">L211DRAFT_866192</name>
</gene>
<evidence type="ECO:0000256" key="1">
    <source>
        <dbReference type="ARBA" id="ARBA00001971"/>
    </source>
</evidence>